<protein>
    <submittedName>
        <fullName evidence="2">Serine/threonine protein kinase</fullName>
    </submittedName>
</protein>
<reference evidence="2" key="1">
    <citation type="submission" date="2022-09" db="EMBL/GenBank/DDBJ databases">
        <title>Intensive care unit water sources are persistently colonized with multi-drug resistant bacteria and are the site of extensive horizontal gene transfer of antibiotic resistance genes.</title>
        <authorList>
            <person name="Diorio-Toth L."/>
        </authorList>
    </citation>
    <scope>NUCLEOTIDE SEQUENCE</scope>
    <source>
        <strain evidence="2">GD03864</strain>
    </source>
</reference>
<dbReference type="SUPFAM" id="SSF52540">
    <property type="entry name" value="P-loop containing nucleoside triphosphate hydrolases"/>
    <property type="match status" value="2"/>
</dbReference>
<dbReference type="InterPro" id="IPR014774">
    <property type="entry name" value="KaiC-like_dom"/>
</dbReference>
<accession>A0ABD4XX19</accession>
<comment type="caution">
    <text evidence="2">The sequence shown here is derived from an EMBL/GenBank/DDBJ whole genome shotgun (WGS) entry which is preliminary data.</text>
</comment>
<dbReference type="AlphaFoldDB" id="A0ABD4XX19"/>
<dbReference type="RefSeq" id="WP_279649095.1">
    <property type="nucleotide sequence ID" value="NZ_JAOCDG010000004.1"/>
</dbReference>
<dbReference type="EMBL" id="JAOCDG010000004">
    <property type="protein sequence ID" value="MDH0687251.1"/>
    <property type="molecule type" value="Genomic_DNA"/>
</dbReference>
<sequence>MKALERLESGIDGLDAITHGGFVAGAAYLIQGRPGSGKTIFANQVAFHHTAQGGKVIFASLLSEPHDRLFQYLSTLSFFNSAEIGAGMLYVSAFDTLENEGLDEVLKLLRREIIRHKATLLVLDGLMNVRSRSDTPLNTKKFVAELQVHASFAGCTTLLLTSAEIDHGSPELTMVDGVFSLKEERVGMRSYRRLGVHKYRGSDYVSGEHEYEITSNGIAIYPRIEALLSQPTAPLSLGERMLPTGIGGLDEALGGGFIERSATLVIGPSGAGKTTFALNFLAGAAPDEHGAFFGFVESPEQLLRKSGQLELGLEKPVEQGRLDFHWQPTTQFIPDRMALDMLARIRHKQLSRIVIDTLAALTRPSLQQGRQLEFVSALVNEARALGTTMVATWELNFFAANAPVAPPAELCSLFDNVILAGFTEGPGTSEPTLRIIKRRNGPYERTTLSAQIGLGGYSLTSNGTHTARSLAVDKVFIHDNGLGSR</sequence>
<dbReference type="PANTHER" id="PTHR42926:SF1">
    <property type="entry name" value="CIRCADIAN CLOCK OSCILLATOR PROTEIN KAIC 1"/>
    <property type="match status" value="1"/>
</dbReference>
<dbReference type="Gene3D" id="3.40.50.300">
    <property type="entry name" value="P-loop containing nucleotide triphosphate hydrolases"/>
    <property type="match status" value="2"/>
</dbReference>
<dbReference type="PANTHER" id="PTHR42926">
    <property type="match status" value="1"/>
</dbReference>
<gene>
    <name evidence="2" type="ORF">N5D09_04010</name>
</gene>
<dbReference type="InterPro" id="IPR010624">
    <property type="entry name" value="KaiC_dom"/>
</dbReference>
<dbReference type="Pfam" id="PF06745">
    <property type="entry name" value="ATPase"/>
    <property type="match status" value="2"/>
</dbReference>
<keyword evidence="2" id="KW-0723">Serine/threonine-protein kinase</keyword>
<dbReference type="InterPro" id="IPR027417">
    <property type="entry name" value="P-loop_NTPase"/>
</dbReference>
<dbReference type="Proteomes" id="UP001161139">
    <property type="component" value="Unassembled WGS sequence"/>
</dbReference>
<organism evidence="2 3">
    <name type="scientific">Stutzerimonas stutzeri</name>
    <name type="common">Pseudomonas stutzeri</name>
    <dbReference type="NCBI Taxonomy" id="316"/>
    <lineage>
        <taxon>Bacteria</taxon>
        <taxon>Pseudomonadati</taxon>
        <taxon>Pseudomonadota</taxon>
        <taxon>Gammaproteobacteria</taxon>
        <taxon>Pseudomonadales</taxon>
        <taxon>Pseudomonadaceae</taxon>
        <taxon>Stutzerimonas</taxon>
    </lineage>
</organism>
<dbReference type="GO" id="GO:0004674">
    <property type="term" value="F:protein serine/threonine kinase activity"/>
    <property type="evidence" value="ECO:0007669"/>
    <property type="project" value="UniProtKB-KW"/>
</dbReference>
<evidence type="ECO:0000313" key="3">
    <source>
        <dbReference type="Proteomes" id="UP001161139"/>
    </source>
</evidence>
<dbReference type="InterPro" id="IPR003593">
    <property type="entry name" value="AAA+_ATPase"/>
</dbReference>
<dbReference type="PROSITE" id="PS51146">
    <property type="entry name" value="KAIC"/>
    <property type="match status" value="1"/>
</dbReference>
<keyword evidence="2" id="KW-0808">Transferase</keyword>
<evidence type="ECO:0000259" key="1">
    <source>
        <dbReference type="PROSITE" id="PS51146"/>
    </source>
</evidence>
<name>A0ABD4XX19_STUST</name>
<evidence type="ECO:0000313" key="2">
    <source>
        <dbReference type="EMBL" id="MDH0687251.1"/>
    </source>
</evidence>
<keyword evidence="2" id="KW-0418">Kinase</keyword>
<dbReference type="InterPro" id="IPR051347">
    <property type="entry name" value="Circadian_clock_KaiC-rel"/>
</dbReference>
<dbReference type="CDD" id="cd01124">
    <property type="entry name" value="KaiC-like"/>
    <property type="match status" value="1"/>
</dbReference>
<proteinExistence type="predicted"/>
<feature type="domain" description="KaiC" evidence="1">
    <location>
        <begin position="5"/>
        <end position="234"/>
    </location>
</feature>
<dbReference type="SMART" id="SM00382">
    <property type="entry name" value="AAA"/>
    <property type="match status" value="2"/>
</dbReference>